<dbReference type="EMBL" id="LT670844">
    <property type="protein sequence ID" value="SHL82048.1"/>
    <property type="molecule type" value="Genomic_DNA"/>
</dbReference>
<dbReference type="Proteomes" id="UP000189935">
    <property type="component" value="Chromosome I"/>
</dbReference>
<dbReference type="SMART" id="SM00342">
    <property type="entry name" value="HTH_ARAC"/>
    <property type="match status" value="1"/>
</dbReference>
<dbReference type="InterPro" id="IPR018060">
    <property type="entry name" value="HTH_AraC"/>
</dbReference>
<evidence type="ECO:0000313" key="5">
    <source>
        <dbReference type="EMBL" id="SHL82048.1"/>
    </source>
</evidence>
<accession>A0A1M7DRM5</accession>
<protein>
    <submittedName>
        <fullName evidence="5">AraC-type DNA-binding protein</fullName>
    </submittedName>
</protein>
<dbReference type="Pfam" id="PF12833">
    <property type="entry name" value="HTH_18"/>
    <property type="match status" value="1"/>
</dbReference>
<dbReference type="AlphaFoldDB" id="A0A1M7DRM5"/>
<keyword evidence="3" id="KW-0804">Transcription</keyword>
<reference evidence="5 6" key="1">
    <citation type="submission" date="2016-11" db="EMBL/GenBank/DDBJ databases">
        <authorList>
            <person name="Jaros S."/>
            <person name="Januszkiewicz K."/>
            <person name="Wedrychowicz H."/>
        </authorList>
    </citation>
    <scope>NUCLEOTIDE SEQUENCE [LARGE SCALE GENOMIC DNA]</scope>
    <source>
        <strain evidence="5 6">GAS499</strain>
    </source>
</reference>
<dbReference type="InterPro" id="IPR020449">
    <property type="entry name" value="Tscrpt_reg_AraC-type_HTH"/>
</dbReference>
<sequence>MVPDSHPLTLILDRCSYAQQGAGVRIRTTQMSDTGINLVGFPSSPPASAAARPLRGGLPAWQQKRVAEFIDSHLAEEISLAALAELVGLSVYHFARAFRRSFGTPPHRYHMARRIDRARTLLQRPALSVTQIGIQLGFRETSSFTRGFRKFTGMTPTEYRRRQQS</sequence>
<dbReference type="InterPro" id="IPR050204">
    <property type="entry name" value="AraC_XylS_family_regulators"/>
</dbReference>
<evidence type="ECO:0000313" key="6">
    <source>
        <dbReference type="Proteomes" id="UP000189935"/>
    </source>
</evidence>
<gene>
    <name evidence="5" type="ORF">SAMN05444159_6904</name>
</gene>
<dbReference type="PRINTS" id="PR00032">
    <property type="entry name" value="HTHARAC"/>
</dbReference>
<evidence type="ECO:0000256" key="1">
    <source>
        <dbReference type="ARBA" id="ARBA00023015"/>
    </source>
</evidence>
<dbReference type="InterPro" id="IPR009057">
    <property type="entry name" value="Homeodomain-like_sf"/>
</dbReference>
<dbReference type="InterPro" id="IPR018062">
    <property type="entry name" value="HTH_AraC-typ_CS"/>
</dbReference>
<dbReference type="PROSITE" id="PS01124">
    <property type="entry name" value="HTH_ARAC_FAMILY_2"/>
    <property type="match status" value="1"/>
</dbReference>
<proteinExistence type="predicted"/>
<dbReference type="GO" id="GO:0003700">
    <property type="term" value="F:DNA-binding transcription factor activity"/>
    <property type="evidence" value="ECO:0007669"/>
    <property type="project" value="InterPro"/>
</dbReference>
<evidence type="ECO:0000256" key="2">
    <source>
        <dbReference type="ARBA" id="ARBA00023125"/>
    </source>
</evidence>
<evidence type="ECO:0000259" key="4">
    <source>
        <dbReference type="PROSITE" id="PS01124"/>
    </source>
</evidence>
<keyword evidence="2 5" id="KW-0238">DNA-binding</keyword>
<feature type="domain" description="HTH araC/xylS-type" evidence="4">
    <location>
        <begin position="64"/>
        <end position="162"/>
    </location>
</feature>
<dbReference type="Gene3D" id="1.10.10.60">
    <property type="entry name" value="Homeodomain-like"/>
    <property type="match status" value="2"/>
</dbReference>
<name>A0A1M7DRM5_9BRAD</name>
<organism evidence="5 6">
    <name type="scientific">Bradyrhizobium lablabi</name>
    <dbReference type="NCBI Taxonomy" id="722472"/>
    <lineage>
        <taxon>Bacteria</taxon>
        <taxon>Pseudomonadati</taxon>
        <taxon>Pseudomonadota</taxon>
        <taxon>Alphaproteobacteria</taxon>
        <taxon>Hyphomicrobiales</taxon>
        <taxon>Nitrobacteraceae</taxon>
        <taxon>Bradyrhizobium</taxon>
    </lineage>
</organism>
<keyword evidence="1" id="KW-0805">Transcription regulation</keyword>
<dbReference type="GO" id="GO:0043565">
    <property type="term" value="F:sequence-specific DNA binding"/>
    <property type="evidence" value="ECO:0007669"/>
    <property type="project" value="InterPro"/>
</dbReference>
<dbReference type="PANTHER" id="PTHR46796">
    <property type="entry name" value="HTH-TYPE TRANSCRIPTIONAL ACTIVATOR RHAS-RELATED"/>
    <property type="match status" value="1"/>
</dbReference>
<dbReference type="SUPFAM" id="SSF46689">
    <property type="entry name" value="Homeodomain-like"/>
    <property type="match status" value="2"/>
</dbReference>
<evidence type="ECO:0000256" key="3">
    <source>
        <dbReference type="ARBA" id="ARBA00023163"/>
    </source>
</evidence>
<dbReference type="OrthoDB" id="9806208at2"/>
<dbReference type="PANTHER" id="PTHR46796:SF6">
    <property type="entry name" value="ARAC SUBFAMILY"/>
    <property type="match status" value="1"/>
</dbReference>
<dbReference type="PROSITE" id="PS00041">
    <property type="entry name" value="HTH_ARAC_FAMILY_1"/>
    <property type="match status" value="1"/>
</dbReference>